<feature type="transmembrane region" description="Helical" evidence="1">
    <location>
        <begin position="96"/>
        <end position="121"/>
    </location>
</feature>
<name>A0A918TIL1_9RHOB</name>
<accession>A0A918TIL1</accession>
<protein>
    <recommendedName>
        <fullName evidence="4">Transmembrane protein</fullName>
    </recommendedName>
</protein>
<keyword evidence="1" id="KW-1133">Transmembrane helix</keyword>
<dbReference type="Proteomes" id="UP000638981">
    <property type="component" value="Unassembled WGS sequence"/>
</dbReference>
<gene>
    <name evidence="2" type="ORF">GCM10007315_08460</name>
</gene>
<evidence type="ECO:0000256" key="1">
    <source>
        <dbReference type="SAM" id="Phobius"/>
    </source>
</evidence>
<evidence type="ECO:0008006" key="4">
    <source>
        <dbReference type="Google" id="ProtNLM"/>
    </source>
</evidence>
<evidence type="ECO:0000313" key="3">
    <source>
        <dbReference type="Proteomes" id="UP000638981"/>
    </source>
</evidence>
<organism evidence="2 3">
    <name type="scientific">Neogemmobacter tilapiae</name>
    <dbReference type="NCBI Taxonomy" id="875041"/>
    <lineage>
        <taxon>Bacteria</taxon>
        <taxon>Pseudomonadati</taxon>
        <taxon>Pseudomonadota</taxon>
        <taxon>Alphaproteobacteria</taxon>
        <taxon>Rhodobacterales</taxon>
        <taxon>Paracoccaceae</taxon>
        <taxon>Neogemmobacter</taxon>
    </lineage>
</organism>
<proteinExistence type="predicted"/>
<sequence length="125" mass="13575">MGQVMTDYSQMADRLAEALASKLRLKGASLGEKLRRGQRLLPRKVREAAALIDRAAALEGHPKLAVQIDDAKVQAAYDLCMKHLKAVNPWEKRKDLLISTGLAVVGALVVTALVTGSLLGWRGFL</sequence>
<comment type="caution">
    <text evidence="2">The sequence shown here is derived from an EMBL/GenBank/DDBJ whole genome shotgun (WGS) entry which is preliminary data.</text>
</comment>
<reference evidence="2" key="1">
    <citation type="journal article" date="2014" name="Int. J. Syst. Evol. Microbiol.">
        <title>Complete genome sequence of Corynebacterium casei LMG S-19264T (=DSM 44701T), isolated from a smear-ripened cheese.</title>
        <authorList>
            <consortium name="US DOE Joint Genome Institute (JGI-PGF)"/>
            <person name="Walter F."/>
            <person name="Albersmeier A."/>
            <person name="Kalinowski J."/>
            <person name="Ruckert C."/>
        </authorList>
    </citation>
    <scope>NUCLEOTIDE SEQUENCE</scope>
    <source>
        <strain evidence="2">KCTC 23310</strain>
    </source>
</reference>
<dbReference type="AlphaFoldDB" id="A0A918TIL1"/>
<reference evidence="2" key="2">
    <citation type="submission" date="2020-09" db="EMBL/GenBank/DDBJ databases">
        <authorList>
            <person name="Sun Q."/>
            <person name="Kim S."/>
        </authorList>
    </citation>
    <scope>NUCLEOTIDE SEQUENCE</scope>
    <source>
        <strain evidence="2">KCTC 23310</strain>
    </source>
</reference>
<evidence type="ECO:0000313" key="2">
    <source>
        <dbReference type="EMBL" id="GHC48719.1"/>
    </source>
</evidence>
<dbReference type="EMBL" id="BMYJ01000002">
    <property type="protein sequence ID" value="GHC48719.1"/>
    <property type="molecule type" value="Genomic_DNA"/>
</dbReference>
<keyword evidence="1" id="KW-0472">Membrane</keyword>
<keyword evidence="1" id="KW-0812">Transmembrane</keyword>
<keyword evidence="3" id="KW-1185">Reference proteome</keyword>